<proteinExistence type="predicted"/>
<dbReference type="SUPFAM" id="SSF51735">
    <property type="entry name" value="NAD(P)-binding Rossmann-fold domains"/>
    <property type="match status" value="1"/>
</dbReference>
<dbReference type="Gene3D" id="3.40.50.720">
    <property type="entry name" value="NAD(P)-binding Rossmann-like Domain"/>
    <property type="match status" value="1"/>
</dbReference>
<dbReference type="SUPFAM" id="SSF50129">
    <property type="entry name" value="GroES-like"/>
    <property type="match status" value="1"/>
</dbReference>
<dbReference type="PANTHER" id="PTHR48106">
    <property type="entry name" value="QUINONE OXIDOREDUCTASE PIG3-RELATED"/>
    <property type="match status" value="1"/>
</dbReference>
<organism evidence="4">
    <name type="scientific">Caldilineaceae bacterium SB0664_bin_27</name>
    <dbReference type="NCBI Taxonomy" id="2605260"/>
    <lineage>
        <taxon>Bacteria</taxon>
        <taxon>Bacillati</taxon>
        <taxon>Chloroflexota</taxon>
        <taxon>Caldilineae</taxon>
        <taxon>Caldilineales</taxon>
        <taxon>Caldilineaceae</taxon>
    </lineage>
</organism>
<reference evidence="4" key="1">
    <citation type="submission" date="2019-09" db="EMBL/GenBank/DDBJ databases">
        <title>Characterisation of the sponge microbiome using genome-centric metagenomics.</title>
        <authorList>
            <person name="Engelberts J.P."/>
            <person name="Robbins S.J."/>
            <person name="De Goeij J.M."/>
            <person name="Aranda M."/>
            <person name="Bell S.C."/>
            <person name="Webster N.S."/>
        </authorList>
    </citation>
    <scope>NUCLEOTIDE SEQUENCE</scope>
    <source>
        <strain evidence="4">SB0664_bin_27</strain>
    </source>
</reference>
<evidence type="ECO:0000313" key="4">
    <source>
        <dbReference type="EMBL" id="MXY95121.1"/>
    </source>
</evidence>
<sequence>MNAIEVEQTQSGPQLVWREVEDPVPQPGEALVRIHATTLNRADLSQAEGNYPPPPGAPHIMGLDMSGEILELGAGVEGWQVGDKACALLAGGGYAERVAVDQRLLIPIPTGWSFEEAACLSEVYLTAYVNIFMEAGFEAGETVLIHGGASGVGTAAIQLAKGAGGRVITTAGRPDKVETCIEQGADLAINYRTEDFVANILEYTEGEGVDVVLDMVGAEYVERNIGLLKVKGRLVFIATLGGSEAVVDIRQLMGKRARLIGSVLRPRTVAEKAEIIRRFRQQFWGQIEEGLIRPVIDQVFPVADAHAAHERMRTYENIGKIVLKVR</sequence>
<dbReference type="EMBL" id="VXRG01000136">
    <property type="protein sequence ID" value="MXY95121.1"/>
    <property type="molecule type" value="Genomic_DNA"/>
</dbReference>
<evidence type="ECO:0000259" key="3">
    <source>
        <dbReference type="SMART" id="SM00829"/>
    </source>
</evidence>
<dbReference type="GO" id="GO:0016651">
    <property type="term" value="F:oxidoreductase activity, acting on NAD(P)H"/>
    <property type="evidence" value="ECO:0007669"/>
    <property type="project" value="TreeGrafter"/>
</dbReference>
<comment type="caution">
    <text evidence="4">The sequence shown here is derived from an EMBL/GenBank/DDBJ whole genome shotgun (WGS) entry which is preliminary data.</text>
</comment>
<dbReference type="Pfam" id="PF08240">
    <property type="entry name" value="ADH_N"/>
    <property type="match status" value="1"/>
</dbReference>
<gene>
    <name evidence="4" type="ORF">F4Y42_16900</name>
</gene>
<dbReference type="GO" id="GO:0070402">
    <property type="term" value="F:NADPH binding"/>
    <property type="evidence" value="ECO:0007669"/>
    <property type="project" value="TreeGrafter"/>
</dbReference>
<feature type="domain" description="Enoyl reductase (ER)" evidence="3">
    <location>
        <begin position="12"/>
        <end position="323"/>
    </location>
</feature>
<dbReference type="AlphaFoldDB" id="A0A6B0YXH0"/>
<dbReference type="InterPro" id="IPR011032">
    <property type="entry name" value="GroES-like_sf"/>
</dbReference>
<dbReference type="InterPro" id="IPR014189">
    <property type="entry name" value="Quinone_OxRdtase_PIG3"/>
</dbReference>
<keyword evidence="1" id="KW-0521">NADP</keyword>
<dbReference type="InterPro" id="IPR013149">
    <property type="entry name" value="ADH-like_C"/>
</dbReference>
<dbReference type="CDD" id="cd05276">
    <property type="entry name" value="p53_inducible_oxidoreductase"/>
    <property type="match status" value="1"/>
</dbReference>
<dbReference type="NCBIfam" id="TIGR02824">
    <property type="entry name" value="quinone_pig3"/>
    <property type="match status" value="1"/>
</dbReference>
<dbReference type="InterPro" id="IPR013154">
    <property type="entry name" value="ADH-like_N"/>
</dbReference>
<dbReference type="Gene3D" id="3.90.180.10">
    <property type="entry name" value="Medium-chain alcohol dehydrogenases, catalytic domain"/>
    <property type="match status" value="1"/>
</dbReference>
<evidence type="ECO:0000256" key="1">
    <source>
        <dbReference type="ARBA" id="ARBA00022857"/>
    </source>
</evidence>
<accession>A0A6B0YXH0</accession>
<dbReference type="PANTHER" id="PTHR48106:SF8">
    <property type="entry name" value="OS02G0805600 PROTEIN"/>
    <property type="match status" value="1"/>
</dbReference>
<dbReference type="InterPro" id="IPR036291">
    <property type="entry name" value="NAD(P)-bd_dom_sf"/>
</dbReference>
<dbReference type="InterPro" id="IPR020843">
    <property type="entry name" value="ER"/>
</dbReference>
<name>A0A6B0YXH0_9CHLR</name>
<dbReference type="SMART" id="SM00829">
    <property type="entry name" value="PKS_ER"/>
    <property type="match status" value="1"/>
</dbReference>
<protein>
    <submittedName>
        <fullName evidence="4">NAD(P)H-quinone oxidoreductase</fullName>
    </submittedName>
</protein>
<dbReference type="Pfam" id="PF00107">
    <property type="entry name" value="ADH_zinc_N"/>
    <property type="match status" value="1"/>
</dbReference>
<keyword evidence="2" id="KW-0560">Oxidoreductase</keyword>
<evidence type="ECO:0000256" key="2">
    <source>
        <dbReference type="ARBA" id="ARBA00023002"/>
    </source>
</evidence>